<evidence type="ECO:0000313" key="1">
    <source>
        <dbReference type="EMBL" id="TSB46239.1"/>
    </source>
</evidence>
<dbReference type="InterPro" id="IPR005883">
    <property type="entry name" value="PilM"/>
</dbReference>
<name>A0A553ZXQ6_9BACI</name>
<accession>A0A553ZXQ6</accession>
<dbReference type="EMBL" id="VLXZ01000007">
    <property type="protein sequence ID" value="TSB46239.1"/>
    <property type="molecule type" value="Genomic_DNA"/>
</dbReference>
<dbReference type="Gene3D" id="3.30.420.40">
    <property type="match status" value="2"/>
</dbReference>
<proteinExistence type="predicted"/>
<gene>
    <name evidence="1" type="ORF">FN960_12830</name>
</gene>
<keyword evidence="2" id="KW-1185">Reference proteome</keyword>
<organism evidence="1 2">
    <name type="scientific">Alkalicoccobacillus porphyridii</name>
    <dbReference type="NCBI Taxonomy" id="2597270"/>
    <lineage>
        <taxon>Bacteria</taxon>
        <taxon>Bacillati</taxon>
        <taxon>Bacillota</taxon>
        <taxon>Bacilli</taxon>
        <taxon>Bacillales</taxon>
        <taxon>Bacillaceae</taxon>
        <taxon>Alkalicoccobacillus</taxon>
    </lineage>
</organism>
<sequence length="327" mass="37774">MGDMGMGILGGRKQQRHALVLKDHVIRYVGSKRADLSSIQSFGELYLPPGLIHRGKIEDKEEVKRLIEREQDAWELKKKNPVQLCVPDSQMLIRRHEVAANVPDEELKGQLYIDAGDSLVLPFEDPIFDYQKLREDEEKKELLLYITKESVMNDYVKLIDQLGFQANAADLTSACAYRLFHEQHLLEEHPFTVLVQYDVSLVIITILAAGQPLFSRTWPLAYDEERWDIRDGQLEWKLDVETVTAEIQMISAEVEKVISFYQYSVLRGEMDIARMLICGDTIAMDLVVSEFKDFFSMNIVSQLEFTDSYVPARYYDALGLMLRKEVR</sequence>
<dbReference type="AlphaFoldDB" id="A0A553ZXQ6"/>
<dbReference type="Pfam" id="PF11104">
    <property type="entry name" value="PilM_2"/>
    <property type="match status" value="1"/>
</dbReference>
<dbReference type="Gene3D" id="3.30.1490.300">
    <property type="match status" value="1"/>
</dbReference>
<comment type="caution">
    <text evidence="1">The sequence shown here is derived from an EMBL/GenBank/DDBJ whole genome shotgun (WGS) entry which is preliminary data.</text>
</comment>
<evidence type="ECO:0008006" key="3">
    <source>
        <dbReference type="Google" id="ProtNLM"/>
    </source>
</evidence>
<dbReference type="OrthoDB" id="2690797at2"/>
<protein>
    <recommendedName>
        <fullName evidence="3">Pilus assembly protein PilM</fullName>
    </recommendedName>
</protein>
<evidence type="ECO:0000313" key="2">
    <source>
        <dbReference type="Proteomes" id="UP000318521"/>
    </source>
</evidence>
<reference evidence="1 2" key="1">
    <citation type="submission" date="2019-07" db="EMBL/GenBank/DDBJ databases">
        <authorList>
            <person name="Park Y.J."/>
            <person name="Jeong S.E."/>
            <person name="Jung H.S."/>
        </authorList>
    </citation>
    <scope>NUCLEOTIDE SEQUENCE [LARGE SCALE GENOMIC DNA]</scope>
    <source>
        <strain evidence="2">P16(2019)</strain>
    </source>
</reference>
<dbReference type="Proteomes" id="UP000318521">
    <property type="component" value="Unassembled WGS sequence"/>
</dbReference>